<feature type="domain" description="Velvet" evidence="6">
    <location>
        <begin position="113"/>
        <end position="358"/>
    </location>
</feature>
<evidence type="ECO:0000256" key="5">
    <source>
        <dbReference type="SAM" id="MobiDB-lite"/>
    </source>
</evidence>
<dbReference type="InterPro" id="IPR021740">
    <property type="entry name" value="Velvet"/>
</dbReference>
<evidence type="ECO:0000313" key="7">
    <source>
        <dbReference type="EMBL" id="KAI8584755.1"/>
    </source>
</evidence>
<dbReference type="PANTHER" id="PTHR33572:SF3">
    <property type="entry name" value="VELVET COMPLEX SUBUNIT B"/>
    <property type="match status" value="1"/>
</dbReference>
<feature type="compositionally biased region" description="Basic and acidic residues" evidence="5">
    <location>
        <begin position="1"/>
        <end position="11"/>
    </location>
</feature>
<keyword evidence="3" id="KW-0804">Transcription</keyword>
<sequence length="376" mass="40671">MLPHDQCEDRIPGIAPKPEGQDDDDGPGLVGSHYDTTNHHGFFDHPDAMTYFTQPTHTQTSTIRPGPVPSSQATRSQEDVFGELMSLAYLDPHHQPRDGGDPLRYPWVVPPYDRPPTAEYGNIYLMEVVQQPQRARMCGFGDKDRRPITPPPIIKLTVTTNEGYPIQVSDLDVSFYVVLCDVWTADASSKVNLVIHPSEAPMLTPGNSSAAAAAMSSAAAASSSHSPPTIAVAGTKLNPDSNPSGTNIDTPSPAATRNLIGSLVSSAAKLYDTEDQLGIYFVFQDLSIRTEGTFRLGFSLVDVGSPYLQGINESPSRVLAQTFSDPFTVFSAKKFPGMIESTPLSRAFARQGVKIPIRKDAAKGKKGEPAEEDDDE</sequence>
<dbReference type="PANTHER" id="PTHR33572">
    <property type="entry name" value="SPORE DEVELOPMENT REGULATOR VOSA"/>
    <property type="match status" value="1"/>
</dbReference>
<evidence type="ECO:0000256" key="3">
    <source>
        <dbReference type="ARBA" id="ARBA00023163"/>
    </source>
</evidence>
<evidence type="ECO:0000313" key="8">
    <source>
        <dbReference type="Proteomes" id="UP001206595"/>
    </source>
</evidence>
<keyword evidence="2" id="KW-0805">Transcription regulation</keyword>
<dbReference type="Pfam" id="PF11754">
    <property type="entry name" value="Velvet"/>
    <property type="match status" value="1"/>
</dbReference>
<accession>A0AAD5ELX4</accession>
<keyword evidence="4" id="KW-0539">Nucleus</keyword>
<dbReference type="RefSeq" id="XP_051449759.1">
    <property type="nucleotide sequence ID" value="XM_051585110.1"/>
</dbReference>
<dbReference type="InterPro" id="IPR037525">
    <property type="entry name" value="Velvet_dom"/>
</dbReference>
<dbReference type="InterPro" id="IPR038491">
    <property type="entry name" value="Velvet_dom_sf"/>
</dbReference>
<feature type="region of interest" description="Disordered" evidence="5">
    <location>
        <begin position="1"/>
        <end position="40"/>
    </location>
</feature>
<evidence type="ECO:0000256" key="1">
    <source>
        <dbReference type="ARBA" id="ARBA00004123"/>
    </source>
</evidence>
<protein>
    <recommendedName>
        <fullName evidence="6">Velvet domain-containing protein</fullName>
    </recommendedName>
</protein>
<dbReference type="AlphaFoldDB" id="A0AAD5ELX4"/>
<reference evidence="7" key="1">
    <citation type="submission" date="2021-06" db="EMBL/GenBank/DDBJ databases">
        <authorList>
            <consortium name="DOE Joint Genome Institute"/>
            <person name="Mondo S.J."/>
            <person name="Amses K.R."/>
            <person name="Simmons D.R."/>
            <person name="Longcore J.E."/>
            <person name="Seto K."/>
            <person name="Alves G.H."/>
            <person name="Bonds A.E."/>
            <person name="Quandt C.A."/>
            <person name="Davis W.J."/>
            <person name="Chang Y."/>
            <person name="Letcher P.M."/>
            <person name="Powell M.J."/>
            <person name="Kuo A."/>
            <person name="Labutti K."/>
            <person name="Pangilinan J."/>
            <person name="Andreopoulos W."/>
            <person name="Tritt A."/>
            <person name="Riley R."/>
            <person name="Hundley H."/>
            <person name="Johnson J."/>
            <person name="Lipzen A."/>
            <person name="Barry K."/>
            <person name="Berbee M.L."/>
            <person name="Buchler N.E."/>
            <person name="Grigoriev I.V."/>
            <person name="Spatafora J.W."/>
            <person name="Stajich J.E."/>
            <person name="James T.Y."/>
        </authorList>
    </citation>
    <scope>NUCLEOTIDE SEQUENCE</scope>
    <source>
        <strain evidence="7">AG</strain>
    </source>
</reference>
<dbReference type="PROSITE" id="PS51821">
    <property type="entry name" value="VELVET"/>
    <property type="match status" value="1"/>
</dbReference>
<name>A0AAD5ELX4_UMBRA</name>
<evidence type="ECO:0000256" key="2">
    <source>
        <dbReference type="ARBA" id="ARBA00023015"/>
    </source>
</evidence>
<keyword evidence="8" id="KW-1185">Reference proteome</keyword>
<dbReference type="GeneID" id="75910460"/>
<comment type="subcellular location">
    <subcellularLocation>
        <location evidence="1">Nucleus</location>
    </subcellularLocation>
</comment>
<organism evidence="7 8">
    <name type="scientific">Umbelopsis ramanniana AG</name>
    <dbReference type="NCBI Taxonomy" id="1314678"/>
    <lineage>
        <taxon>Eukaryota</taxon>
        <taxon>Fungi</taxon>
        <taxon>Fungi incertae sedis</taxon>
        <taxon>Mucoromycota</taxon>
        <taxon>Mucoromycotina</taxon>
        <taxon>Umbelopsidomycetes</taxon>
        <taxon>Umbelopsidales</taxon>
        <taxon>Umbelopsidaceae</taxon>
        <taxon>Umbelopsis</taxon>
    </lineage>
</organism>
<dbReference type="GO" id="GO:0005634">
    <property type="term" value="C:nucleus"/>
    <property type="evidence" value="ECO:0007669"/>
    <property type="project" value="UniProtKB-SubCell"/>
</dbReference>
<comment type="caution">
    <text evidence="7">The sequence shown here is derived from an EMBL/GenBank/DDBJ whole genome shotgun (WGS) entry which is preliminary data.</text>
</comment>
<dbReference type="Proteomes" id="UP001206595">
    <property type="component" value="Unassembled WGS sequence"/>
</dbReference>
<dbReference type="Gene3D" id="2.60.40.3960">
    <property type="entry name" value="Velvet domain"/>
    <property type="match status" value="1"/>
</dbReference>
<reference evidence="7" key="2">
    <citation type="journal article" date="2022" name="Proc. Natl. Acad. Sci. U.S.A.">
        <title>Diploid-dominant life cycles characterize the early evolution of Fungi.</title>
        <authorList>
            <person name="Amses K.R."/>
            <person name="Simmons D.R."/>
            <person name="Longcore J.E."/>
            <person name="Mondo S.J."/>
            <person name="Seto K."/>
            <person name="Jeronimo G.H."/>
            <person name="Bonds A.E."/>
            <person name="Quandt C.A."/>
            <person name="Davis W.J."/>
            <person name="Chang Y."/>
            <person name="Federici B.A."/>
            <person name="Kuo A."/>
            <person name="LaButti K."/>
            <person name="Pangilinan J."/>
            <person name="Andreopoulos W."/>
            <person name="Tritt A."/>
            <person name="Riley R."/>
            <person name="Hundley H."/>
            <person name="Johnson J."/>
            <person name="Lipzen A."/>
            <person name="Barry K."/>
            <person name="Lang B.F."/>
            <person name="Cuomo C.A."/>
            <person name="Buchler N.E."/>
            <person name="Grigoriev I.V."/>
            <person name="Spatafora J.W."/>
            <person name="Stajich J.E."/>
            <person name="James T.Y."/>
        </authorList>
    </citation>
    <scope>NUCLEOTIDE SEQUENCE</scope>
    <source>
        <strain evidence="7">AG</strain>
    </source>
</reference>
<evidence type="ECO:0000259" key="6">
    <source>
        <dbReference type="PROSITE" id="PS51821"/>
    </source>
</evidence>
<proteinExistence type="predicted"/>
<dbReference type="EMBL" id="MU620892">
    <property type="protein sequence ID" value="KAI8584755.1"/>
    <property type="molecule type" value="Genomic_DNA"/>
</dbReference>
<evidence type="ECO:0000256" key="4">
    <source>
        <dbReference type="ARBA" id="ARBA00023242"/>
    </source>
</evidence>
<gene>
    <name evidence="7" type="ORF">K450DRAFT_217858</name>
</gene>